<dbReference type="Proteomes" id="UP000622707">
    <property type="component" value="Unassembled WGS sequence"/>
</dbReference>
<evidence type="ECO:0000256" key="10">
    <source>
        <dbReference type="ARBA" id="ARBA00023016"/>
    </source>
</evidence>
<evidence type="ECO:0000256" key="5">
    <source>
        <dbReference type="ARBA" id="ARBA00022723"/>
    </source>
</evidence>
<keyword evidence="10 11" id="KW-0346">Stress response</keyword>
<dbReference type="InterPro" id="IPR011009">
    <property type="entry name" value="Kinase-like_dom_sf"/>
</dbReference>
<feature type="binding site" evidence="11">
    <location>
        <position position="228"/>
    </location>
    <ligand>
        <name>Mg(2+)</name>
        <dbReference type="ChEBI" id="CHEBI:18420"/>
    </ligand>
</feature>
<dbReference type="HAMAP" id="MF_01497">
    <property type="entry name" value="SrkA_kinase"/>
    <property type="match status" value="1"/>
</dbReference>
<evidence type="ECO:0000256" key="1">
    <source>
        <dbReference type="ARBA" id="ARBA00022490"/>
    </source>
</evidence>
<sequence>MNDDTRHPYAALTPDVVLDALLPLGLYGDGRLLGLSSYENRVYQVHLEEAFHGSDVVVLKFYRPGRWSDEQILEEHAFAAELQRAEVPAVAPLAPGGQTLHHHAGFAFSVSPRRGGRTPELDDPEVLEWIGRYLARLHTVGAQHAFRTRPALDLQSFGEEPRDWLLTHEAIPLDVQGDWSRLCAQALARIRVALEQAQEAGVRTLRLHGDCHPGNILWTPGGGPHFVDLDDARTGPAVQDLWMLCSGERSQRQRQLGGLIDGYEQLRDFDRAELALIEPLRTLRLVHYSAWLARRWDDPAFPHAFPWFGTSDYWRGQVQMLEEQLEAMEEPALVV</sequence>
<comment type="catalytic activity">
    <reaction evidence="11">
        <text>L-threonyl-[protein] + ATP = O-phospho-L-threonyl-[protein] + ADP + H(+)</text>
        <dbReference type="Rhea" id="RHEA:46608"/>
        <dbReference type="Rhea" id="RHEA-COMP:11060"/>
        <dbReference type="Rhea" id="RHEA-COMP:11605"/>
        <dbReference type="ChEBI" id="CHEBI:15378"/>
        <dbReference type="ChEBI" id="CHEBI:30013"/>
        <dbReference type="ChEBI" id="CHEBI:30616"/>
        <dbReference type="ChEBI" id="CHEBI:61977"/>
        <dbReference type="ChEBI" id="CHEBI:456216"/>
        <dbReference type="EC" id="2.7.11.1"/>
    </reaction>
</comment>
<keyword evidence="3 11" id="KW-0597">Phosphoprotein</keyword>
<evidence type="ECO:0000256" key="2">
    <source>
        <dbReference type="ARBA" id="ARBA00022527"/>
    </source>
</evidence>
<dbReference type="EMBL" id="JAEQND010000011">
    <property type="protein sequence ID" value="MBL0427362.1"/>
    <property type="molecule type" value="Genomic_DNA"/>
</dbReference>
<evidence type="ECO:0000256" key="4">
    <source>
        <dbReference type="ARBA" id="ARBA00022679"/>
    </source>
</evidence>
<dbReference type="GO" id="GO:0004674">
    <property type="term" value="F:protein serine/threonine kinase activity"/>
    <property type="evidence" value="ECO:0007669"/>
    <property type="project" value="UniProtKB-KW"/>
</dbReference>
<dbReference type="Gene3D" id="3.30.200.70">
    <property type="match status" value="1"/>
</dbReference>
<evidence type="ECO:0000259" key="12">
    <source>
        <dbReference type="Pfam" id="PF01636"/>
    </source>
</evidence>
<proteinExistence type="inferred from homology"/>
<protein>
    <recommendedName>
        <fullName evidence="11">Stress response kinase A</fullName>
        <ecNumber evidence="11">2.7.11.1</ecNumber>
    </recommendedName>
    <alternativeName>
        <fullName evidence="11">Serine/threonine-protein kinase SrkA</fullName>
    </alternativeName>
</protein>
<keyword evidence="9 11" id="KW-0460">Magnesium</keyword>
<keyword evidence="1 11" id="KW-0963">Cytoplasm</keyword>
<dbReference type="InterPro" id="IPR002575">
    <property type="entry name" value="Aminoglycoside_PTrfase"/>
</dbReference>
<evidence type="ECO:0000256" key="7">
    <source>
        <dbReference type="ARBA" id="ARBA00022777"/>
    </source>
</evidence>
<evidence type="ECO:0000256" key="9">
    <source>
        <dbReference type="ARBA" id="ARBA00022842"/>
    </source>
</evidence>
<feature type="active site" evidence="11">
    <location>
        <position position="228"/>
    </location>
</feature>
<gene>
    <name evidence="11" type="primary">srkA</name>
    <name evidence="13" type="ORF">JI746_19780</name>
</gene>
<dbReference type="RefSeq" id="WP_201691991.1">
    <property type="nucleotide sequence ID" value="NZ_JAEQND010000011.1"/>
</dbReference>
<evidence type="ECO:0000313" key="14">
    <source>
        <dbReference type="Proteomes" id="UP000622707"/>
    </source>
</evidence>
<name>A0ABS1JT09_9BURK</name>
<dbReference type="EC" id="2.7.11.1" evidence="11"/>
<keyword evidence="2 11" id="KW-0723">Serine/threonine-protein kinase</keyword>
<keyword evidence="6 11" id="KW-0547">Nucleotide-binding</keyword>
<dbReference type="Gene3D" id="1.20.1270.170">
    <property type="match status" value="1"/>
</dbReference>
<dbReference type="InterPro" id="IPR032882">
    <property type="entry name" value="SrkA/RdoA"/>
</dbReference>
<feature type="site" description="ATP" evidence="11">
    <location>
        <position position="37"/>
    </location>
</feature>
<comment type="similarity">
    <text evidence="11">Belongs to the SrkA/RdoA protein kinase family.</text>
</comment>
<feature type="domain" description="Aminoglycoside phosphotransferase" evidence="12">
    <location>
        <begin position="36"/>
        <end position="274"/>
    </location>
</feature>
<comment type="subcellular location">
    <subcellularLocation>
        <location evidence="11">Cytoplasm</location>
    </subcellularLocation>
</comment>
<dbReference type="PANTHER" id="PTHR39573:SF1">
    <property type="entry name" value="STRESS RESPONSE KINASE A"/>
    <property type="match status" value="1"/>
</dbReference>
<dbReference type="SUPFAM" id="SSF56112">
    <property type="entry name" value="Protein kinase-like (PK-like)"/>
    <property type="match status" value="1"/>
</dbReference>
<dbReference type="Pfam" id="PF01636">
    <property type="entry name" value="APH"/>
    <property type="match status" value="1"/>
</dbReference>
<comment type="caution">
    <text evidence="13">The sequence shown here is derived from an EMBL/GenBank/DDBJ whole genome shotgun (WGS) entry which is preliminary data.</text>
</comment>
<evidence type="ECO:0000256" key="6">
    <source>
        <dbReference type="ARBA" id="ARBA00022741"/>
    </source>
</evidence>
<keyword evidence="8 11" id="KW-0067">ATP-binding</keyword>
<feature type="binding site" evidence="11">
    <location>
        <position position="215"/>
    </location>
    <ligand>
        <name>Mg(2+)</name>
        <dbReference type="ChEBI" id="CHEBI:18420"/>
    </ligand>
</feature>
<keyword evidence="5 11" id="KW-0479">Metal-binding</keyword>
<keyword evidence="4 11" id="KW-0808">Transferase</keyword>
<keyword evidence="14" id="KW-1185">Reference proteome</keyword>
<dbReference type="PANTHER" id="PTHR39573">
    <property type="entry name" value="STRESS RESPONSE KINASE A"/>
    <property type="match status" value="1"/>
</dbReference>
<comment type="catalytic activity">
    <reaction evidence="11">
        <text>L-seryl-[protein] + ATP = O-phospho-L-seryl-[protein] + ADP + H(+)</text>
        <dbReference type="Rhea" id="RHEA:17989"/>
        <dbReference type="Rhea" id="RHEA-COMP:9863"/>
        <dbReference type="Rhea" id="RHEA-COMP:11604"/>
        <dbReference type="ChEBI" id="CHEBI:15378"/>
        <dbReference type="ChEBI" id="CHEBI:29999"/>
        <dbReference type="ChEBI" id="CHEBI:30616"/>
        <dbReference type="ChEBI" id="CHEBI:83421"/>
        <dbReference type="ChEBI" id="CHEBI:456216"/>
        <dbReference type="EC" id="2.7.11.1"/>
    </reaction>
</comment>
<evidence type="ECO:0000256" key="11">
    <source>
        <dbReference type="HAMAP-Rule" id="MF_01497"/>
    </source>
</evidence>
<accession>A0ABS1JT09</accession>
<dbReference type="NCBIfam" id="NF008738">
    <property type="entry name" value="PRK11768.1"/>
    <property type="match status" value="1"/>
</dbReference>
<evidence type="ECO:0000256" key="3">
    <source>
        <dbReference type="ARBA" id="ARBA00022553"/>
    </source>
</evidence>
<comment type="subunit">
    <text evidence="11">Monomer.</text>
</comment>
<evidence type="ECO:0000256" key="8">
    <source>
        <dbReference type="ARBA" id="ARBA00022840"/>
    </source>
</evidence>
<keyword evidence="7 11" id="KW-0418">Kinase</keyword>
<organism evidence="13 14">
    <name type="scientific">Ramlibacter alkalitolerans</name>
    <dbReference type="NCBI Taxonomy" id="2039631"/>
    <lineage>
        <taxon>Bacteria</taxon>
        <taxon>Pseudomonadati</taxon>
        <taxon>Pseudomonadota</taxon>
        <taxon>Betaproteobacteria</taxon>
        <taxon>Burkholderiales</taxon>
        <taxon>Comamonadaceae</taxon>
        <taxon>Ramlibacter</taxon>
    </lineage>
</organism>
<comment type="function">
    <text evidence="11">A protein kinase that phosphorylates Ser and Thr residues. Probably acts to suppress the effects of stress linked to accumulation of reactive oxygen species. Probably involved in the extracytoplasmic stress response.</text>
</comment>
<comment type="cofactor">
    <cofactor evidence="11">
        <name>Mg(2+)</name>
        <dbReference type="ChEBI" id="CHEBI:18420"/>
    </cofactor>
</comment>
<dbReference type="Gene3D" id="1.10.510.10">
    <property type="entry name" value="Transferase(Phosphotransferase) domain 1"/>
    <property type="match status" value="1"/>
</dbReference>
<evidence type="ECO:0000313" key="13">
    <source>
        <dbReference type="EMBL" id="MBL0427362.1"/>
    </source>
</evidence>
<feature type="active site" description="Proton acceptor" evidence="11">
    <location>
        <position position="210"/>
    </location>
</feature>
<reference evidence="13 14" key="1">
    <citation type="journal article" date="2017" name="Int. J. Syst. Evol. Microbiol.">
        <title>Ramlibacter alkalitolerans sp. nov., alkali-tolerant bacterium isolated from soil of ginseng.</title>
        <authorList>
            <person name="Lee D.H."/>
            <person name="Cha C.J."/>
        </authorList>
    </citation>
    <scope>NUCLEOTIDE SEQUENCE [LARGE SCALE GENOMIC DNA]</scope>
    <source>
        <strain evidence="13 14">KACC 19305</strain>
    </source>
</reference>